<evidence type="ECO:0000256" key="1">
    <source>
        <dbReference type="SAM" id="MobiDB-lite"/>
    </source>
</evidence>
<dbReference type="Pfam" id="PF00496">
    <property type="entry name" value="SBP_bac_5"/>
    <property type="match status" value="1"/>
</dbReference>
<dbReference type="PANTHER" id="PTHR30290">
    <property type="entry name" value="PERIPLASMIC BINDING COMPONENT OF ABC TRANSPORTER"/>
    <property type="match status" value="1"/>
</dbReference>
<dbReference type="InterPro" id="IPR039424">
    <property type="entry name" value="SBP_5"/>
</dbReference>
<dbReference type="PROSITE" id="PS51257">
    <property type="entry name" value="PROKAR_LIPOPROTEIN"/>
    <property type="match status" value="1"/>
</dbReference>
<dbReference type="GO" id="GO:0042597">
    <property type="term" value="C:periplasmic space"/>
    <property type="evidence" value="ECO:0007669"/>
    <property type="project" value="UniProtKB-ARBA"/>
</dbReference>
<dbReference type="Gene3D" id="3.40.190.10">
    <property type="entry name" value="Periplasmic binding protein-like II"/>
    <property type="match status" value="1"/>
</dbReference>
<organism evidence="4">
    <name type="scientific">Streptomyces sp. R08</name>
    <dbReference type="NCBI Taxonomy" id="3238624"/>
    <lineage>
        <taxon>Bacteria</taxon>
        <taxon>Bacillati</taxon>
        <taxon>Actinomycetota</taxon>
        <taxon>Actinomycetes</taxon>
        <taxon>Kitasatosporales</taxon>
        <taxon>Streptomycetaceae</taxon>
        <taxon>Streptomyces</taxon>
    </lineage>
</organism>
<dbReference type="CDD" id="cd08506">
    <property type="entry name" value="PBP2_clavulanate_OppA2"/>
    <property type="match status" value="1"/>
</dbReference>
<dbReference type="EMBL" id="CP163431">
    <property type="protein sequence ID" value="XDQ04496.1"/>
    <property type="molecule type" value="Genomic_DNA"/>
</dbReference>
<dbReference type="GO" id="GO:0043190">
    <property type="term" value="C:ATP-binding cassette (ABC) transporter complex"/>
    <property type="evidence" value="ECO:0007669"/>
    <property type="project" value="InterPro"/>
</dbReference>
<protein>
    <submittedName>
        <fullName evidence="4">ABC transporter substrate-binding protein</fullName>
    </submittedName>
</protein>
<dbReference type="PANTHER" id="PTHR30290:SF83">
    <property type="entry name" value="ABC TRANSPORTER SUBSTRATE-BINDING PROTEIN"/>
    <property type="match status" value="1"/>
</dbReference>
<evidence type="ECO:0000259" key="3">
    <source>
        <dbReference type="Pfam" id="PF00496"/>
    </source>
</evidence>
<reference evidence="4" key="1">
    <citation type="submission" date="2024-07" db="EMBL/GenBank/DDBJ databases">
        <authorList>
            <person name="Yu S.T."/>
        </authorList>
    </citation>
    <scope>NUCLEOTIDE SEQUENCE</scope>
    <source>
        <strain evidence="4">R08</strain>
    </source>
</reference>
<gene>
    <name evidence="4" type="ORF">AB5J58_31980</name>
</gene>
<accession>A0AB39MH13</accession>
<evidence type="ECO:0000313" key="4">
    <source>
        <dbReference type="EMBL" id="XDQ04496.1"/>
    </source>
</evidence>
<sequence>MRQPSVIARRVAVASVSLAVVAGAAACGPKDNDAKGSGGDSAPHKGGTLTVLNSQPQEDFDPARLYTSGGGNVPSLVFRTLTTRNRENGAAGAKVVPDLATDTGRPNKDATEWTYTLKKGLKYEDGTAITSADIKYGIERSFAPELSGGAPYLRDWLVGAADYQGPYKDKKGLSAIETPDSQTIVFHLNKPEGEFPYLATQTQFTPVPKAKDTGTKYEQHPISSGPYKVISNQNDGETVVLERNKYWSTATDAERKAYPDKINVKSGLDSSVINQRLSASQGTDAAAVTTDTNLGPAELAKVTGDKSLAARVGTGHFGYTNYIAFNPKVAPFNNVKVRQAISYAIDRSSVVNAAGGSSLAEAATTFLPNQKSFGYDPYDLFPAGASGNAAKAKELLKEAGYPKGVTVTLTHSNDKDFETSPEIATAIQDALKKAGITVKLQGLESNDYKDKIHSVKTEPGFFLAHWGADWPSGGPFLAPIFDGRQIVKDGANFNTGLLNDKSVNDEIDSINKLTNLDEAAKRWGALDKKIGEQALTVPLFHPVYKRLVGKDIKNVVISDWTGVLDISQVAVK</sequence>
<evidence type="ECO:0000256" key="2">
    <source>
        <dbReference type="SAM" id="SignalP"/>
    </source>
</evidence>
<dbReference type="Gene3D" id="3.10.105.10">
    <property type="entry name" value="Dipeptide-binding Protein, Domain 3"/>
    <property type="match status" value="1"/>
</dbReference>
<dbReference type="GO" id="GO:1904680">
    <property type="term" value="F:peptide transmembrane transporter activity"/>
    <property type="evidence" value="ECO:0007669"/>
    <property type="project" value="TreeGrafter"/>
</dbReference>
<dbReference type="SUPFAM" id="SSF53850">
    <property type="entry name" value="Periplasmic binding protein-like II"/>
    <property type="match status" value="1"/>
</dbReference>
<dbReference type="PIRSF" id="PIRSF002741">
    <property type="entry name" value="MppA"/>
    <property type="match status" value="1"/>
</dbReference>
<dbReference type="InterPro" id="IPR030678">
    <property type="entry name" value="Peptide/Ni-bd"/>
</dbReference>
<dbReference type="GO" id="GO:0015833">
    <property type="term" value="P:peptide transport"/>
    <property type="evidence" value="ECO:0007669"/>
    <property type="project" value="TreeGrafter"/>
</dbReference>
<dbReference type="InterPro" id="IPR000914">
    <property type="entry name" value="SBP_5_dom"/>
</dbReference>
<feature type="signal peptide" evidence="2">
    <location>
        <begin position="1"/>
        <end position="26"/>
    </location>
</feature>
<feature type="chain" id="PRO_5044340072" evidence="2">
    <location>
        <begin position="27"/>
        <end position="572"/>
    </location>
</feature>
<name>A0AB39MH13_9ACTN</name>
<keyword evidence="2" id="KW-0732">Signal</keyword>
<dbReference type="AlphaFoldDB" id="A0AB39MH13"/>
<proteinExistence type="predicted"/>
<feature type="region of interest" description="Disordered" evidence="1">
    <location>
        <begin position="27"/>
        <end position="57"/>
    </location>
</feature>
<dbReference type="RefSeq" id="WP_369190055.1">
    <property type="nucleotide sequence ID" value="NZ_CP163431.1"/>
</dbReference>
<feature type="domain" description="Solute-binding protein family 5" evidence="3">
    <location>
        <begin position="94"/>
        <end position="484"/>
    </location>
</feature>